<dbReference type="SUPFAM" id="SSF116734">
    <property type="entry name" value="DNA methylase specificity domain"/>
    <property type="match status" value="2"/>
</dbReference>
<dbReference type="GO" id="GO:0016787">
    <property type="term" value="F:hydrolase activity"/>
    <property type="evidence" value="ECO:0007669"/>
    <property type="project" value="UniProtKB-KW"/>
</dbReference>
<feature type="domain" description="Type I restriction modification DNA specificity" evidence="4">
    <location>
        <begin position="32"/>
        <end position="169"/>
    </location>
</feature>
<accession>A0ABU2QC22</accession>
<dbReference type="Gene3D" id="1.10.287.1120">
    <property type="entry name" value="Bipartite methylase S protein"/>
    <property type="match status" value="1"/>
</dbReference>
<dbReference type="EC" id="3.1.21.-" evidence="5"/>
<dbReference type="InterPro" id="IPR044946">
    <property type="entry name" value="Restrct_endonuc_typeI_TRD_sf"/>
</dbReference>
<dbReference type="Proteomes" id="UP001180503">
    <property type="component" value="Unassembled WGS sequence"/>
</dbReference>
<keyword evidence="5" id="KW-0540">Nuclease</keyword>
<gene>
    <name evidence="5" type="ORF">RM528_09015</name>
</gene>
<keyword evidence="5" id="KW-0255">Endonuclease</keyword>
<evidence type="ECO:0000256" key="3">
    <source>
        <dbReference type="ARBA" id="ARBA00023125"/>
    </source>
</evidence>
<name>A0ABU2QC22_9ACTN</name>
<dbReference type="InterPro" id="IPR052021">
    <property type="entry name" value="Type-I_RS_S_subunit"/>
</dbReference>
<organism evidence="5 6">
    <name type="scientific">Streptomyces edwardsiae</name>
    <dbReference type="NCBI Taxonomy" id="3075527"/>
    <lineage>
        <taxon>Bacteria</taxon>
        <taxon>Bacillati</taxon>
        <taxon>Actinomycetota</taxon>
        <taxon>Actinomycetes</taxon>
        <taxon>Kitasatosporales</taxon>
        <taxon>Streptomycetaceae</taxon>
        <taxon>Streptomyces</taxon>
    </lineage>
</organism>
<dbReference type="PANTHER" id="PTHR30408">
    <property type="entry name" value="TYPE-1 RESTRICTION ENZYME ECOKI SPECIFICITY PROTEIN"/>
    <property type="match status" value="1"/>
</dbReference>
<dbReference type="PANTHER" id="PTHR30408:SF12">
    <property type="entry name" value="TYPE I RESTRICTION ENZYME MJAVIII SPECIFICITY SUBUNIT"/>
    <property type="match status" value="1"/>
</dbReference>
<comment type="caution">
    <text evidence="5">The sequence shown here is derived from an EMBL/GenBank/DDBJ whole genome shotgun (WGS) entry which is preliminary data.</text>
</comment>
<dbReference type="RefSeq" id="WP_311709714.1">
    <property type="nucleotide sequence ID" value="NZ_JAVRFB010000005.1"/>
</dbReference>
<dbReference type="InterPro" id="IPR000055">
    <property type="entry name" value="Restrct_endonuc_typeI_TRD"/>
</dbReference>
<keyword evidence="2" id="KW-0680">Restriction system</keyword>
<evidence type="ECO:0000256" key="2">
    <source>
        <dbReference type="ARBA" id="ARBA00022747"/>
    </source>
</evidence>
<sequence length="431" mass="48246">MKQQLPTGWRRARLGFLAETQVPQRDKPDPLTGPIPWVRIEDFNGRDIRASKSGQGVTPEQVRVMNLRIFEPGTVMCSCSCSMGATAIVREPLVSNQTFIGLKPGKELESRFLFYLMGSMRDELQANATGAIQQYLSRDDFRSLRIPVPPPEEQLRIADFLDAETARIDQGIETAAKGRQLLDERRWATVHALSTGADTREARREVRLGWVDQIPDSWKVVPLKFVASLGSGHTPSRSKPEYWENCTIPWISLFDVGRMRNVRQTSLLTTQQQISALGMENSSACLHPAGTVALSRTASVGFSTIMGVDMAVSQHFVTWTCGKDLLPQYLLMLLRSMRQYFESVQVGTTNVTVFMPDLYAIKIPLPPVEVQHRVVRRIQDTISKIDALAERFDRQLSLLRERRQALITAAVTGQFDVTTASGRNVTEGVSA</sequence>
<reference evidence="6" key="1">
    <citation type="submission" date="2023-07" db="EMBL/GenBank/DDBJ databases">
        <title>30 novel species of actinomycetes from the DSMZ collection.</title>
        <authorList>
            <person name="Nouioui I."/>
        </authorList>
    </citation>
    <scope>NUCLEOTIDE SEQUENCE [LARGE SCALE GENOMIC DNA]</scope>
    <source>
        <strain evidence="6">DSM 41635</strain>
    </source>
</reference>
<keyword evidence="5" id="KW-0378">Hydrolase</keyword>
<evidence type="ECO:0000313" key="6">
    <source>
        <dbReference type="Proteomes" id="UP001180503"/>
    </source>
</evidence>
<dbReference type="Gene3D" id="3.90.220.20">
    <property type="entry name" value="DNA methylase specificity domains"/>
    <property type="match status" value="2"/>
</dbReference>
<dbReference type="GO" id="GO:0004519">
    <property type="term" value="F:endonuclease activity"/>
    <property type="evidence" value="ECO:0007669"/>
    <property type="project" value="UniProtKB-KW"/>
</dbReference>
<protein>
    <submittedName>
        <fullName evidence="5">Restriction endonuclease subunit S</fullName>
        <ecNumber evidence="5">3.1.21.-</ecNumber>
    </submittedName>
</protein>
<proteinExistence type="inferred from homology"/>
<comment type="similarity">
    <text evidence="1">Belongs to the type-I restriction system S methylase family.</text>
</comment>
<evidence type="ECO:0000259" key="4">
    <source>
        <dbReference type="Pfam" id="PF01420"/>
    </source>
</evidence>
<feature type="domain" description="Type I restriction modification DNA specificity" evidence="4">
    <location>
        <begin position="215"/>
        <end position="386"/>
    </location>
</feature>
<dbReference type="Pfam" id="PF01420">
    <property type="entry name" value="Methylase_S"/>
    <property type="match status" value="2"/>
</dbReference>
<evidence type="ECO:0000313" key="5">
    <source>
        <dbReference type="EMBL" id="MDT0401997.1"/>
    </source>
</evidence>
<dbReference type="EMBL" id="JAVRFB010000005">
    <property type="protein sequence ID" value="MDT0401997.1"/>
    <property type="molecule type" value="Genomic_DNA"/>
</dbReference>
<evidence type="ECO:0000256" key="1">
    <source>
        <dbReference type="ARBA" id="ARBA00010923"/>
    </source>
</evidence>
<keyword evidence="3" id="KW-0238">DNA-binding</keyword>